<comment type="caution">
    <text evidence="8">The sequence shown here is derived from an EMBL/GenBank/DDBJ whole genome shotgun (WGS) entry which is preliminary data.</text>
</comment>
<evidence type="ECO:0000256" key="2">
    <source>
        <dbReference type="ARBA" id="ARBA00022771"/>
    </source>
</evidence>
<feature type="region of interest" description="Disordered" evidence="6">
    <location>
        <begin position="27"/>
        <end position="46"/>
    </location>
</feature>
<keyword evidence="5" id="KW-0804">Transcription</keyword>
<dbReference type="EMBL" id="JACEFO010001651">
    <property type="protein sequence ID" value="KAF8726240.1"/>
    <property type="molecule type" value="Genomic_DNA"/>
</dbReference>
<dbReference type="OrthoDB" id="787165at2759"/>
<dbReference type="GO" id="GO:0140566">
    <property type="term" value="F:histone reader activity"/>
    <property type="evidence" value="ECO:0007669"/>
    <property type="project" value="InterPro"/>
</dbReference>
<keyword evidence="3" id="KW-0862">Zinc</keyword>
<dbReference type="GO" id="GO:0034244">
    <property type="term" value="P:negative regulation of transcription elongation by RNA polymerase II"/>
    <property type="evidence" value="ECO:0007669"/>
    <property type="project" value="InterPro"/>
</dbReference>
<keyword evidence="1" id="KW-0479">Metal-binding</keyword>
<dbReference type="Pfam" id="PF23121">
    <property type="entry name" value="SPOC_AIPP2"/>
    <property type="match status" value="1"/>
</dbReference>
<dbReference type="PANTHER" id="PTHR33304:SF49">
    <property type="entry name" value="OS12G0161500 PROTEIN"/>
    <property type="match status" value="1"/>
</dbReference>
<evidence type="ECO:0000259" key="7">
    <source>
        <dbReference type="Pfam" id="PF23121"/>
    </source>
</evidence>
<dbReference type="AlphaFoldDB" id="A0A835F2F7"/>
<dbReference type="PANTHER" id="PTHR33304">
    <property type="match status" value="1"/>
</dbReference>
<dbReference type="GO" id="GO:0008270">
    <property type="term" value="F:zinc ion binding"/>
    <property type="evidence" value="ECO:0007669"/>
    <property type="project" value="UniProtKB-KW"/>
</dbReference>
<reference evidence="8" key="1">
    <citation type="submission" date="2020-07" db="EMBL/GenBank/DDBJ databases">
        <title>Genome sequence and genetic diversity analysis of an under-domesticated orphan crop, white fonio (Digitaria exilis).</title>
        <authorList>
            <person name="Bennetzen J.L."/>
            <person name="Chen S."/>
            <person name="Ma X."/>
            <person name="Wang X."/>
            <person name="Yssel A.E.J."/>
            <person name="Chaluvadi S.R."/>
            <person name="Johnson M."/>
            <person name="Gangashetty P."/>
            <person name="Hamidou F."/>
            <person name="Sanogo M.D."/>
            <person name="Zwaenepoel A."/>
            <person name="Wallace J."/>
            <person name="Van De Peer Y."/>
            <person name="Van Deynze A."/>
        </authorList>
    </citation>
    <scope>NUCLEOTIDE SEQUENCE</scope>
    <source>
        <tissue evidence="8">Leaves</tissue>
    </source>
</reference>
<organism evidence="8 9">
    <name type="scientific">Digitaria exilis</name>
    <dbReference type="NCBI Taxonomy" id="1010633"/>
    <lineage>
        <taxon>Eukaryota</taxon>
        <taxon>Viridiplantae</taxon>
        <taxon>Streptophyta</taxon>
        <taxon>Embryophyta</taxon>
        <taxon>Tracheophyta</taxon>
        <taxon>Spermatophyta</taxon>
        <taxon>Magnoliopsida</taxon>
        <taxon>Liliopsida</taxon>
        <taxon>Poales</taxon>
        <taxon>Poaceae</taxon>
        <taxon>PACMAD clade</taxon>
        <taxon>Panicoideae</taxon>
        <taxon>Panicodae</taxon>
        <taxon>Paniceae</taxon>
        <taxon>Anthephorinae</taxon>
        <taxon>Digitaria</taxon>
    </lineage>
</organism>
<dbReference type="InterPro" id="IPR056280">
    <property type="entry name" value="AIPP2-like_SPOC"/>
</dbReference>
<evidence type="ECO:0000256" key="4">
    <source>
        <dbReference type="ARBA" id="ARBA00023015"/>
    </source>
</evidence>
<evidence type="ECO:0000256" key="5">
    <source>
        <dbReference type="ARBA" id="ARBA00023163"/>
    </source>
</evidence>
<keyword evidence="4" id="KW-0805">Transcription regulation</keyword>
<keyword evidence="9" id="KW-1185">Reference proteome</keyword>
<gene>
    <name evidence="8" type="ORF">HU200_019696</name>
</gene>
<evidence type="ECO:0000256" key="3">
    <source>
        <dbReference type="ARBA" id="ARBA00022833"/>
    </source>
</evidence>
<accession>A0A835F2F7</accession>
<protein>
    <recommendedName>
        <fullName evidence="7">AIPP2-like SPOC-like domain-containing protein</fullName>
    </recommendedName>
</protein>
<sequence length="594" mass="66761">MRKATNRFRSKRMNQIAKDMKKRQAYMPPNKWNRNDRKGIGVANNAHMHGGKETYVSDKKDQNGNIISALASKVPRTYSNSRPRQSLDVLPLDTTSILSINGASKSKQSLSHVLENIRQPPSSRLCNDPLVDIKLSDPSRVNDVLPSTNLENPIPFLAKDGSTARLGPQMQSHFTEMQEAHNLDIARGPHPISSKVMTKSAHTAKHTDVSNSDDDTLVLKSNHPSGRTQGQHINVRKSTDEISKPLNCNGVLEGSNISLASEHLVPNKYDSNECMTTQGKAMEVKEKQREACICEAHAMYEDSHKQEEIKKANIAPNSSLLVNFDKLTEEHVTEVEKISSNLFVKDLSRYQSHKAPCNEDKNHAIVSSKDVVQSKLKLHKKDQPARNVGKINDVISKRKMESLLAKKLETCGGDDSRRVVQWDDPTLITVKRRCIPSNEEYEDEASGYNTNLMGVGGCISLDAYSRVVYVNSGIFKIDGNKYISLVGHLSTKSCEKVWKLSKSLPPMVEVEKVSRSIVWSKVWKVSKPSSDNIGLYFLPHNMRYEEELDILVNEVKENDLVLRAVVNEAEMLIFSSVLLPELYQSMMLFRFLKV</sequence>
<name>A0A835F2F7_9POAL</name>
<dbReference type="Proteomes" id="UP000636709">
    <property type="component" value="Unassembled WGS sequence"/>
</dbReference>
<dbReference type="InterPro" id="IPR049914">
    <property type="entry name" value="PHD1-3/5-6"/>
</dbReference>
<evidence type="ECO:0000256" key="6">
    <source>
        <dbReference type="SAM" id="MobiDB-lite"/>
    </source>
</evidence>
<keyword evidence="2" id="KW-0863">Zinc-finger</keyword>
<evidence type="ECO:0000313" key="9">
    <source>
        <dbReference type="Proteomes" id="UP000636709"/>
    </source>
</evidence>
<feature type="domain" description="AIPP2-like SPOC-like" evidence="7">
    <location>
        <begin position="473"/>
        <end position="587"/>
    </location>
</feature>
<evidence type="ECO:0000313" key="8">
    <source>
        <dbReference type="EMBL" id="KAF8726240.1"/>
    </source>
</evidence>
<evidence type="ECO:0000256" key="1">
    <source>
        <dbReference type="ARBA" id="ARBA00022723"/>
    </source>
</evidence>
<proteinExistence type="predicted"/>